<reference evidence="2 3" key="1">
    <citation type="submission" date="2019-03" db="EMBL/GenBank/DDBJ databases">
        <title>Genomic Encyclopedia of Type Strains, Phase IV (KMG-IV): sequencing the most valuable type-strain genomes for metagenomic binning, comparative biology and taxonomic classification.</title>
        <authorList>
            <person name="Goeker M."/>
        </authorList>
    </citation>
    <scope>NUCLEOTIDE SEQUENCE [LARGE SCALE GENOMIC DNA]</scope>
    <source>
        <strain evidence="2 3">DSM 100059</strain>
    </source>
</reference>
<dbReference type="AlphaFoldDB" id="A0A4R8DEX3"/>
<feature type="transmembrane region" description="Helical" evidence="1">
    <location>
        <begin position="524"/>
        <end position="549"/>
    </location>
</feature>
<feature type="transmembrane region" description="Helical" evidence="1">
    <location>
        <begin position="855"/>
        <end position="877"/>
    </location>
</feature>
<dbReference type="EMBL" id="SODV01000002">
    <property type="protein sequence ID" value="TDW96111.1"/>
    <property type="molecule type" value="Genomic_DNA"/>
</dbReference>
<proteinExistence type="predicted"/>
<gene>
    <name evidence="2" type="ORF">EDB95_3934</name>
</gene>
<dbReference type="Proteomes" id="UP000294498">
    <property type="component" value="Unassembled WGS sequence"/>
</dbReference>
<feature type="transmembrane region" description="Helical" evidence="1">
    <location>
        <begin position="461"/>
        <end position="483"/>
    </location>
</feature>
<dbReference type="PRINTS" id="PR00702">
    <property type="entry name" value="ACRIFLAVINRP"/>
</dbReference>
<dbReference type="GO" id="GO:0042910">
    <property type="term" value="F:xenobiotic transmembrane transporter activity"/>
    <property type="evidence" value="ECO:0007669"/>
    <property type="project" value="TreeGrafter"/>
</dbReference>
<protein>
    <submittedName>
        <fullName evidence="2">Multidrug efflux pump subunit AcrB</fullName>
    </submittedName>
</protein>
<keyword evidence="3" id="KW-1185">Reference proteome</keyword>
<evidence type="ECO:0000256" key="1">
    <source>
        <dbReference type="SAM" id="Phobius"/>
    </source>
</evidence>
<feature type="transmembrane region" description="Helical" evidence="1">
    <location>
        <begin position="359"/>
        <end position="379"/>
    </location>
</feature>
<keyword evidence="1" id="KW-1133">Transmembrane helix</keyword>
<dbReference type="PANTHER" id="PTHR32063">
    <property type="match status" value="1"/>
</dbReference>
<dbReference type="Gene3D" id="3.30.2090.10">
    <property type="entry name" value="Multidrug efflux transporter AcrB TolC docking domain, DN and DC subdomains"/>
    <property type="match status" value="2"/>
</dbReference>
<dbReference type="InterPro" id="IPR027463">
    <property type="entry name" value="AcrB_DN_DC_subdom"/>
</dbReference>
<dbReference type="Gene3D" id="1.20.1640.10">
    <property type="entry name" value="Multidrug efflux transporter AcrB transmembrane domain"/>
    <property type="match status" value="2"/>
</dbReference>
<feature type="transmembrane region" description="Helical" evidence="1">
    <location>
        <begin position="954"/>
        <end position="975"/>
    </location>
</feature>
<dbReference type="Pfam" id="PF00873">
    <property type="entry name" value="ACR_tran"/>
    <property type="match status" value="1"/>
</dbReference>
<feature type="transmembrane region" description="Helical" evidence="1">
    <location>
        <begin position="910"/>
        <end position="933"/>
    </location>
</feature>
<name>A0A4R8DEX3_9BACT</name>
<dbReference type="SUPFAM" id="SSF82693">
    <property type="entry name" value="Multidrug efflux transporter AcrB pore domain, PN1, PN2, PC1 and PC2 subdomains"/>
    <property type="match status" value="2"/>
</dbReference>
<keyword evidence="1" id="KW-0472">Membrane</keyword>
<feature type="transmembrane region" description="Helical" evidence="1">
    <location>
        <begin position="12"/>
        <end position="33"/>
    </location>
</feature>
<dbReference type="SUPFAM" id="SSF82866">
    <property type="entry name" value="Multidrug efflux transporter AcrB transmembrane domain"/>
    <property type="match status" value="2"/>
</dbReference>
<evidence type="ECO:0000313" key="2">
    <source>
        <dbReference type="EMBL" id="TDW96111.1"/>
    </source>
</evidence>
<feature type="transmembrane region" description="Helical" evidence="1">
    <location>
        <begin position="429"/>
        <end position="449"/>
    </location>
</feature>
<feature type="transmembrane region" description="Helical" evidence="1">
    <location>
        <begin position="884"/>
        <end position="904"/>
    </location>
</feature>
<accession>A0A4R8DEX3</accession>
<feature type="transmembrane region" description="Helical" evidence="1">
    <location>
        <begin position="981"/>
        <end position="1003"/>
    </location>
</feature>
<keyword evidence="1" id="KW-0812">Transmembrane</keyword>
<sequence length="1018" mass="111578">MKKLNISTFAVRNSAFTTVIFIMIIALGLTTILNMPRSEDPEVHAPTFSIIVVYPGTTPRDIEDRVVNPLEKAISALDDIKRIRTNIANGVAVIQVEYNYNSNVEAKYQEIVREVNSQRGDLPAEIASIEVRKFQPSDTNILQIALISENAPRVTLQYYAERLQDELEKLPPLKKVDIFGLPQQQVRVELDLERMAQMHLPLSAVTGALRSEITDIPGGSIDAGHETFNVKTNNYHTLDEVANTVVFSAGGKNVLLKDIGRVYFGYADDTYLTRLNGHRCLFVGACLKDKENISKAQLLYVPVLDAFKKTLPADIDMVVPFDQATNVNHRLSGLGRDFLIAILLVAFTLLPLGGRSAAIVMISIPLSLAIGIVLLQVVGYNLNQLSIVGLVVALGLLVDDSIVVVENIDRWILEGHSRLDATLKATGQIGMAVLGCTVTLIIAFMPLAFLPEGAGDFIRSLPVAVMFCVLASMFVSLTIIPFLSSRLLKPHAGNPEGNIFMRALKKGIHSSYAPLLNRALKRPWLTITAAVLIFAGSIAVFKVIGFSLFPSSEKPQFMINITAPSQSNLAYTDSITRDIEAELKKERLVKYYAGNVGKGNPRVYYNEVQENERSDFAQIFVELDPDTPPAAKLDFIQTLRNRWTPYPGAKIEVKNFEQGPPVVAPVEVRLFGDNLDTLRQMAAKVETLLKSTPGTFYVTNPVSLLKSDLRVDINKEKAQLLGIPSATIDQAVRMAVTGLTVGKFYTDSKDNYDVIVTRDRGGRPTFDAFRDLYVNNNQGTAVPLAQVADLRLETSQAVIKHQEKRRVVSLQAYVSKGFLVDRVLDDVIRQMNGFHFPPGYSYEMGGEIESRNNSFGGLGAIIIVTVFLFIGVLILEFKTFKSTLIVLSVIPLGVVGASLALWITGNTLSFVAVIGLIALAGIEVKNTILLVDFTNQLRAQGRPLEDAIREAGEIRFLPIVLTSLTAIGGLIPIAVSTNPLISPLAIVLIGGLISSTLLSRVVTPVVYKLIPPRVEPVV</sequence>
<organism evidence="2 3">
    <name type="scientific">Dinghuibacter silviterrae</name>
    <dbReference type="NCBI Taxonomy" id="1539049"/>
    <lineage>
        <taxon>Bacteria</taxon>
        <taxon>Pseudomonadati</taxon>
        <taxon>Bacteroidota</taxon>
        <taxon>Chitinophagia</taxon>
        <taxon>Chitinophagales</taxon>
        <taxon>Chitinophagaceae</taxon>
        <taxon>Dinghuibacter</taxon>
    </lineage>
</organism>
<dbReference type="SUPFAM" id="SSF82714">
    <property type="entry name" value="Multidrug efflux transporter AcrB TolC docking domain, DN and DC subdomains"/>
    <property type="match status" value="2"/>
</dbReference>
<dbReference type="PANTHER" id="PTHR32063:SF24">
    <property type="entry name" value="CATION EFFLUX SYSTEM (ACRB_ACRD_ACRF FAMILY)"/>
    <property type="match status" value="1"/>
</dbReference>
<dbReference type="GO" id="GO:0005886">
    <property type="term" value="C:plasma membrane"/>
    <property type="evidence" value="ECO:0007669"/>
    <property type="project" value="TreeGrafter"/>
</dbReference>
<dbReference type="InterPro" id="IPR001036">
    <property type="entry name" value="Acrflvin-R"/>
</dbReference>
<feature type="transmembrane region" description="Helical" evidence="1">
    <location>
        <begin position="333"/>
        <end position="352"/>
    </location>
</feature>
<dbReference type="Gene3D" id="3.30.70.1430">
    <property type="entry name" value="Multidrug efflux transporter AcrB pore domain"/>
    <property type="match status" value="2"/>
</dbReference>
<evidence type="ECO:0000313" key="3">
    <source>
        <dbReference type="Proteomes" id="UP000294498"/>
    </source>
</evidence>
<feature type="transmembrane region" description="Helical" evidence="1">
    <location>
        <begin position="385"/>
        <end position="408"/>
    </location>
</feature>
<dbReference type="Gene3D" id="3.30.70.1440">
    <property type="entry name" value="Multidrug efflux transporter AcrB pore domain"/>
    <property type="match status" value="1"/>
</dbReference>
<dbReference type="Gene3D" id="3.30.70.1320">
    <property type="entry name" value="Multidrug efflux transporter AcrB pore domain like"/>
    <property type="match status" value="1"/>
</dbReference>
<comment type="caution">
    <text evidence="2">The sequence shown here is derived from an EMBL/GenBank/DDBJ whole genome shotgun (WGS) entry which is preliminary data.</text>
</comment>
<dbReference type="RefSeq" id="WP_246073751.1">
    <property type="nucleotide sequence ID" value="NZ_SODV01000002.1"/>
</dbReference>